<evidence type="ECO:0000256" key="1">
    <source>
        <dbReference type="SAM" id="MobiDB-lite"/>
    </source>
</evidence>
<protein>
    <recommendedName>
        <fullName evidence="4">BZIP domain-containing protein</fullName>
    </recommendedName>
</protein>
<organism evidence="2 3">
    <name type="scientific">Coccomyxa subellipsoidea</name>
    <dbReference type="NCBI Taxonomy" id="248742"/>
    <lineage>
        <taxon>Eukaryota</taxon>
        <taxon>Viridiplantae</taxon>
        <taxon>Chlorophyta</taxon>
        <taxon>core chlorophytes</taxon>
        <taxon>Trebouxiophyceae</taxon>
        <taxon>Trebouxiophyceae incertae sedis</taxon>
        <taxon>Coccomyxaceae</taxon>
        <taxon>Coccomyxa</taxon>
    </lineage>
</organism>
<sequence>MSDTQEKGSRQKAYRCREKEKQEANEFHLEQLSRKVAALEIKKTQLQRAEENIKSDKQGRNSAYSNSKKLPDDGEIAGSFCFGEATIQLQLTRGIVRAFTIDNMAVIWKTLVQQMSLSLNNLDNAPWDTCFLPCVEEAVYEGVFFLWVLGDYNPRMLEALTTCNVEAPTAAFSPSSGNAVDWPAILVRMQLTGRQVEQLVACRRTLIDEVAILAAEWGRLCAQLKDIEDVGESAEGSVIRFGEVTALTTQLCANVHAINTCRHFYLSYIYTRVLSPVPMAQFFVASYPMGPDMLSLIAFLAIRADEPSTRKRINYSRNTG</sequence>
<feature type="compositionally biased region" description="Basic and acidic residues" evidence="1">
    <location>
        <begin position="50"/>
        <end position="59"/>
    </location>
</feature>
<feature type="region of interest" description="Disordered" evidence="1">
    <location>
        <begin position="1"/>
        <end position="23"/>
    </location>
</feature>
<dbReference type="EMBL" id="JALJOT010000004">
    <property type="protein sequence ID" value="KAK9915819.1"/>
    <property type="molecule type" value="Genomic_DNA"/>
</dbReference>
<dbReference type="Proteomes" id="UP001491310">
    <property type="component" value="Unassembled WGS sequence"/>
</dbReference>
<name>A0ABR2YVB0_9CHLO</name>
<keyword evidence="3" id="KW-1185">Reference proteome</keyword>
<gene>
    <name evidence="2" type="ORF">WJX75_004538</name>
</gene>
<evidence type="ECO:0008006" key="4">
    <source>
        <dbReference type="Google" id="ProtNLM"/>
    </source>
</evidence>
<reference evidence="2 3" key="1">
    <citation type="journal article" date="2024" name="Nat. Commun.">
        <title>Phylogenomics reveals the evolutionary origins of lichenization in chlorophyte algae.</title>
        <authorList>
            <person name="Puginier C."/>
            <person name="Libourel C."/>
            <person name="Otte J."/>
            <person name="Skaloud P."/>
            <person name="Haon M."/>
            <person name="Grisel S."/>
            <person name="Petersen M."/>
            <person name="Berrin J.G."/>
            <person name="Delaux P.M."/>
            <person name="Dal Grande F."/>
            <person name="Keller J."/>
        </authorList>
    </citation>
    <scope>NUCLEOTIDE SEQUENCE [LARGE SCALE GENOMIC DNA]</scope>
    <source>
        <strain evidence="2 3">SAG 216-7</strain>
    </source>
</reference>
<feature type="region of interest" description="Disordered" evidence="1">
    <location>
        <begin position="50"/>
        <end position="70"/>
    </location>
</feature>
<proteinExistence type="predicted"/>
<comment type="caution">
    <text evidence="2">The sequence shown here is derived from an EMBL/GenBank/DDBJ whole genome shotgun (WGS) entry which is preliminary data.</text>
</comment>
<evidence type="ECO:0000313" key="3">
    <source>
        <dbReference type="Proteomes" id="UP001491310"/>
    </source>
</evidence>
<evidence type="ECO:0000313" key="2">
    <source>
        <dbReference type="EMBL" id="KAK9915819.1"/>
    </source>
</evidence>
<accession>A0ABR2YVB0</accession>